<dbReference type="InterPro" id="IPR002686">
    <property type="entry name" value="Transposase_17"/>
</dbReference>
<feature type="domain" description="Transposase IS200-like" evidence="1">
    <location>
        <begin position="2"/>
        <end position="68"/>
    </location>
</feature>
<proteinExistence type="predicted"/>
<gene>
    <name evidence="2" type="ORF">ASZ90_008694</name>
</gene>
<dbReference type="PANTHER" id="PTHR34322:SF2">
    <property type="entry name" value="TRANSPOSASE IS200-LIKE DOMAIN-CONTAINING PROTEIN"/>
    <property type="match status" value="1"/>
</dbReference>
<evidence type="ECO:0000313" key="2">
    <source>
        <dbReference type="EMBL" id="KUG21559.1"/>
    </source>
</evidence>
<dbReference type="SMART" id="SM01321">
    <property type="entry name" value="Y1_Tnp"/>
    <property type="match status" value="1"/>
</dbReference>
<dbReference type="InterPro" id="IPR036515">
    <property type="entry name" value="Transposase_17_sf"/>
</dbReference>
<name>A0A0W8FL01_9ZZZZ</name>
<protein>
    <recommendedName>
        <fullName evidence="1">Transposase IS200-like domain-containing protein</fullName>
    </recommendedName>
</protein>
<evidence type="ECO:0000259" key="1">
    <source>
        <dbReference type="SMART" id="SM01321"/>
    </source>
</evidence>
<organism evidence="2">
    <name type="scientific">hydrocarbon metagenome</name>
    <dbReference type="NCBI Taxonomy" id="938273"/>
    <lineage>
        <taxon>unclassified sequences</taxon>
        <taxon>metagenomes</taxon>
        <taxon>ecological metagenomes</taxon>
    </lineage>
</organism>
<dbReference type="AlphaFoldDB" id="A0A0W8FL01"/>
<comment type="caution">
    <text evidence="2">The sequence shown here is derived from an EMBL/GenBank/DDBJ whole genome shotgun (WGS) entry which is preliminary data.</text>
</comment>
<dbReference type="GO" id="GO:0006313">
    <property type="term" value="P:DNA transposition"/>
    <property type="evidence" value="ECO:0007669"/>
    <property type="project" value="InterPro"/>
</dbReference>
<sequence>MIPNHFHLLLRTGKVPISTVMRRLLTGYAVWYNRSHRRHGHLFQNRFKSILCQQDAYILALVRYIHLNPLRARLVEGLDALDNYPYSGHSTLMGKFKRNWQETEEILKLFRKRYDSARRAYRIFLQEGIEQGRRHDLTGGGLIRSAGGWEGLKHKREEGHYQRSDERILGNSDFVTRVLAQMKETVKKSHLLRSSGMDLETIARRVSKVLSINAKDVWAAGKQQHIVNARSLLCYWAVRELV</sequence>
<dbReference type="EMBL" id="LNQE01001050">
    <property type="protein sequence ID" value="KUG21559.1"/>
    <property type="molecule type" value="Genomic_DNA"/>
</dbReference>
<accession>A0A0W8FL01</accession>
<reference evidence="2" key="1">
    <citation type="journal article" date="2015" name="Proc. Natl. Acad. Sci. U.S.A.">
        <title>Networks of energetic and metabolic interactions define dynamics in microbial communities.</title>
        <authorList>
            <person name="Embree M."/>
            <person name="Liu J.K."/>
            <person name="Al-Bassam M.M."/>
            <person name="Zengler K."/>
        </authorList>
    </citation>
    <scope>NUCLEOTIDE SEQUENCE</scope>
</reference>
<dbReference type="Gene3D" id="3.30.70.1290">
    <property type="entry name" value="Transposase IS200-like"/>
    <property type="match status" value="1"/>
</dbReference>
<dbReference type="GO" id="GO:0004803">
    <property type="term" value="F:transposase activity"/>
    <property type="evidence" value="ECO:0007669"/>
    <property type="project" value="InterPro"/>
</dbReference>
<dbReference type="GO" id="GO:0003677">
    <property type="term" value="F:DNA binding"/>
    <property type="evidence" value="ECO:0007669"/>
    <property type="project" value="InterPro"/>
</dbReference>
<dbReference type="SUPFAM" id="SSF143422">
    <property type="entry name" value="Transposase IS200-like"/>
    <property type="match status" value="1"/>
</dbReference>
<dbReference type="PANTHER" id="PTHR34322">
    <property type="entry name" value="TRANSPOSASE, Y1_TNP DOMAIN-CONTAINING"/>
    <property type="match status" value="1"/>
</dbReference>